<organism evidence="3 4">
    <name type="scientific">[Mycobacterium] wendilense</name>
    <dbReference type="NCBI Taxonomy" id="3064284"/>
    <lineage>
        <taxon>Bacteria</taxon>
        <taxon>Bacillati</taxon>
        <taxon>Actinomycetota</taxon>
        <taxon>Actinomycetes</taxon>
        <taxon>Mycobacteriales</taxon>
        <taxon>Mycobacteriaceae</taxon>
        <taxon>Mycolicibacter</taxon>
    </lineage>
</organism>
<dbReference type="Pfam" id="PF02470">
    <property type="entry name" value="MlaD"/>
    <property type="match status" value="1"/>
</dbReference>
<feature type="transmembrane region" description="Helical" evidence="1">
    <location>
        <begin position="12"/>
        <end position="34"/>
    </location>
</feature>
<evidence type="ECO:0000256" key="1">
    <source>
        <dbReference type="SAM" id="Phobius"/>
    </source>
</evidence>
<evidence type="ECO:0000259" key="2">
    <source>
        <dbReference type="Pfam" id="PF02470"/>
    </source>
</evidence>
<feature type="domain" description="Mce/MlaD" evidence="2">
    <location>
        <begin position="43"/>
        <end position="119"/>
    </location>
</feature>
<gene>
    <name evidence="3" type="ORF">MU0050_003290</name>
</gene>
<keyword evidence="1" id="KW-1133">Transmembrane helix</keyword>
<keyword evidence="1" id="KW-0472">Membrane</keyword>
<name>A0ABN9P5E1_9MYCO</name>
<dbReference type="RefSeq" id="WP_316510638.1">
    <property type="nucleotide sequence ID" value="NZ_OY726395.1"/>
</dbReference>
<reference evidence="3 4" key="1">
    <citation type="submission" date="2023-08" db="EMBL/GenBank/DDBJ databases">
        <authorList>
            <person name="Folkvardsen B D."/>
            <person name="Norman A."/>
        </authorList>
    </citation>
    <scope>NUCLEOTIDE SEQUENCE [LARGE SCALE GENOMIC DNA]</scope>
    <source>
        <strain evidence="3 4">Mu0050</strain>
    </source>
</reference>
<dbReference type="Proteomes" id="UP001190466">
    <property type="component" value="Chromosome"/>
</dbReference>
<accession>A0ABN9P5E1</accession>
<proteinExistence type="predicted"/>
<keyword evidence="1" id="KW-0812">Transmembrane</keyword>
<evidence type="ECO:0000313" key="4">
    <source>
        <dbReference type="Proteomes" id="UP001190466"/>
    </source>
</evidence>
<dbReference type="EMBL" id="OY726395">
    <property type="protein sequence ID" value="CAJ1584617.1"/>
    <property type="molecule type" value="Genomic_DNA"/>
</dbReference>
<dbReference type="InterPro" id="IPR003399">
    <property type="entry name" value="Mce/MlaD"/>
</dbReference>
<protein>
    <submittedName>
        <fullName evidence="3">MlaD family protein</fullName>
    </submittedName>
</protein>
<keyword evidence="4" id="KW-1185">Reference proteome</keyword>
<evidence type="ECO:0000313" key="3">
    <source>
        <dbReference type="EMBL" id="CAJ1584617.1"/>
    </source>
</evidence>
<sequence length="356" mass="37230">MTADAEDRRLTTIGVGVAAAFAAAVLVVAINPFAKPPADRTSIVMDVPYVGQGVGAGTPLLMHGVPVGEVTAVAVRPDGNVHLDANVEGTPAVELTDSMRIDFRPANYFGVTGINLIPGDGGQPLRDGAQVQTVPVGNFTLPTMLSQLGEITGGVITPQLIDVINRATSYTDGLNPMIESGLIGANTLARVQTVSTEQLMRNTTGISVAFPSFVDHATAAGQSFNQEFVTFNVSGKDALPGQDVVAEPGMAVTEEFWQDRALVTLDVMSGSFFGALGKLLSSHSSDLRPVVDLVQTLSDTVPALVTPVGVDDMLTELRTRLEKLYAGSPEQRALQVHLVLDRIPGVQAPVNAIGGP</sequence>